<gene>
    <name evidence="2" type="ORF">A2855_00955</name>
</gene>
<evidence type="ECO:0000313" key="3">
    <source>
        <dbReference type="Proteomes" id="UP000179059"/>
    </source>
</evidence>
<dbReference type="AlphaFoldDB" id="A0A1G2C9J8"/>
<dbReference type="Pfam" id="PF01381">
    <property type="entry name" value="HTH_3"/>
    <property type="match status" value="1"/>
</dbReference>
<dbReference type="SMART" id="SM00530">
    <property type="entry name" value="HTH_XRE"/>
    <property type="match status" value="1"/>
</dbReference>
<dbReference type="EMBL" id="MHKX01000017">
    <property type="protein sequence ID" value="OGY98058.1"/>
    <property type="molecule type" value="Genomic_DNA"/>
</dbReference>
<dbReference type="PROSITE" id="PS50943">
    <property type="entry name" value="HTH_CROC1"/>
    <property type="match status" value="1"/>
</dbReference>
<dbReference type="Proteomes" id="UP000179059">
    <property type="component" value="Unassembled WGS sequence"/>
</dbReference>
<dbReference type="CDD" id="cd00093">
    <property type="entry name" value="HTH_XRE"/>
    <property type="match status" value="1"/>
</dbReference>
<protein>
    <recommendedName>
        <fullName evidence="1">HTH cro/C1-type domain-containing protein</fullName>
    </recommendedName>
</protein>
<name>A0A1G2C9J8_9BACT</name>
<comment type="caution">
    <text evidence="2">The sequence shown here is derived from an EMBL/GenBank/DDBJ whole genome shotgun (WGS) entry which is preliminary data.</text>
</comment>
<dbReference type="SUPFAM" id="SSF47413">
    <property type="entry name" value="lambda repressor-like DNA-binding domains"/>
    <property type="match status" value="1"/>
</dbReference>
<dbReference type="Gene3D" id="1.10.260.40">
    <property type="entry name" value="lambda repressor-like DNA-binding domains"/>
    <property type="match status" value="1"/>
</dbReference>
<sequence>MKKKGEKIIGGFRFIPFSTFIEEQCKKPGFKKAYLQEIASVNIAFDLKRLRAKKRMTQKQVAAKADMPQSVIARMESGMHSFSVTTLQKVATVFDKQVGLVKQSRKRR</sequence>
<dbReference type="STRING" id="1798647.A2855_00955"/>
<dbReference type="GO" id="GO:0003677">
    <property type="term" value="F:DNA binding"/>
    <property type="evidence" value="ECO:0007669"/>
    <property type="project" value="InterPro"/>
</dbReference>
<accession>A0A1G2C9J8</accession>
<reference evidence="2 3" key="1">
    <citation type="journal article" date="2016" name="Nat. Commun.">
        <title>Thousands of microbial genomes shed light on interconnected biogeochemical processes in an aquifer system.</title>
        <authorList>
            <person name="Anantharaman K."/>
            <person name="Brown C.T."/>
            <person name="Hug L.A."/>
            <person name="Sharon I."/>
            <person name="Castelle C.J."/>
            <person name="Probst A.J."/>
            <person name="Thomas B.C."/>
            <person name="Singh A."/>
            <person name="Wilkins M.J."/>
            <person name="Karaoz U."/>
            <person name="Brodie E.L."/>
            <person name="Williams K.H."/>
            <person name="Hubbard S.S."/>
            <person name="Banfield J.F."/>
        </authorList>
    </citation>
    <scope>NUCLEOTIDE SEQUENCE [LARGE SCALE GENOMIC DNA]</scope>
</reference>
<dbReference type="InterPro" id="IPR001387">
    <property type="entry name" value="Cro/C1-type_HTH"/>
</dbReference>
<proteinExistence type="predicted"/>
<organism evidence="2 3">
    <name type="scientific">Candidatus Liptonbacteria bacterium RIFCSPHIGHO2_01_FULL_57_28</name>
    <dbReference type="NCBI Taxonomy" id="1798647"/>
    <lineage>
        <taxon>Bacteria</taxon>
        <taxon>Candidatus Liptoniibacteriota</taxon>
    </lineage>
</organism>
<dbReference type="InterPro" id="IPR010982">
    <property type="entry name" value="Lambda_DNA-bd_dom_sf"/>
</dbReference>
<evidence type="ECO:0000313" key="2">
    <source>
        <dbReference type="EMBL" id="OGY98058.1"/>
    </source>
</evidence>
<evidence type="ECO:0000259" key="1">
    <source>
        <dbReference type="PROSITE" id="PS50943"/>
    </source>
</evidence>
<feature type="domain" description="HTH cro/C1-type" evidence="1">
    <location>
        <begin position="47"/>
        <end position="101"/>
    </location>
</feature>